<dbReference type="Pfam" id="PF03772">
    <property type="entry name" value="Competence"/>
    <property type="match status" value="1"/>
</dbReference>
<dbReference type="InterPro" id="IPR052159">
    <property type="entry name" value="Competence_DNA_uptake"/>
</dbReference>
<feature type="transmembrane region" description="Helical" evidence="6">
    <location>
        <begin position="414"/>
        <end position="436"/>
    </location>
</feature>
<feature type="transmembrane region" description="Helical" evidence="6">
    <location>
        <begin position="270"/>
        <end position="291"/>
    </location>
</feature>
<feature type="transmembrane region" description="Helical" evidence="6">
    <location>
        <begin position="39"/>
        <end position="56"/>
    </location>
</feature>
<feature type="transmembrane region" description="Helical" evidence="6">
    <location>
        <begin position="61"/>
        <end position="80"/>
    </location>
</feature>
<dbReference type="CDD" id="cd07731">
    <property type="entry name" value="ComA-like_MBL-fold"/>
    <property type="match status" value="1"/>
</dbReference>
<dbReference type="GO" id="GO:0030420">
    <property type="term" value="P:establishment of competence for transformation"/>
    <property type="evidence" value="ECO:0007669"/>
    <property type="project" value="InterPro"/>
</dbReference>
<evidence type="ECO:0000313" key="8">
    <source>
        <dbReference type="EMBL" id="AFH95239.1"/>
    </source>
</evidence>
<evidence type="ECO:0000256" key="4">
    <source>
        <dbReference type="ARBA" id="ARBA00022989"/>
    </source>
</evidence>
<keyword evidence="4 6" id="KW-1133">Transmembrane helix</keyword>
<dbReference type="InterPro" id="IPR004477">
    <property type="entry name" value="ComEC_N"/>
</dbReference>
<comment type="subcellular location">
    <subcellularLocation>
        <location evidence="1">Cell membrane</location>
        <topology evidence="1">Multi-pass membrane protein</topology>
    </subcellularLocation>
</comment>
<organism evidence="8 9">
    <name type="scientific">Providencia stuartii (strain MRSN 2154)</name>
    <dbReference type="NCBI Taxonomy" id="1157951"/>
    <lineage>
        <taxon>Bacteria</taxon>
        <taxon>Pseudomonadati</taxon>
        <taxon>Pseudomonadota</taxon>
        <taxon>Gammaproteobacteria</taxon>
        <taxon>Enterobacterales</taxon>
        <taxon>Morganellaceae</taxon>
        <taxon>Providencia</taxon>
    </lineage>
</organism>
<evidence type="ECO:0000313" key="9">
    <source>
        <dbReference type="Proteomes" id="UP000005012"/>
    </source>
</evidence>
<feature type="transmembrane region" description="Helical" evidence="6">
    <location>
        <begin position="12"/>
        <end position="33"/>
    </location>
</feature>
<dbReference type="Gene3D" id="3.60.15.10">
    <property type="entry name" value="Ribonuclease Z/Hydroxyacylglutathione hydrolase-like"/>
    <property type="match status" value="1"/>
</dbReference>
<gene>
    <name evidence="8" type="ordered locus">S70_17135</name>
</gene>
<feature type="transmembrane region" description="Helical" evidence="6">
    <location>
        <begin position="241"/>
        <end position="263"/>
    </location>
</feature>
<dbReference type="InterPro" id="IPR001279">
    <property type="entry name" value="Metallo-B-lactamas"/>
</dbReference>
<evidence type="ECO:0000256" key="3">
    <source>
        <dbReference type="ARBA" id="ARBA00022692"/>
    </source>
</evidence>
<dbReference type="HOGENOM" id="CLU_010363_3_0_6"/>
<dbReference type="InterPro" id="IPR036866">
    <property type="entry name" value="RibonucZ/Hydroxyglut_hydro"/>
</dbReference>
<feature type="transmembrane region" description="Helical" evidence="6">
    <location>
        <begin position="321"/>
        <end position="341"/>
    </location>
</feature>
<dbReference type="PANTHER" id="PTHR30619">
    <property type="entry name" value="DNA INTERNALIZATION/COMPETENCE PROTEIN COMEC/REC2"/>
    <property type="match status" value="1"/>
</dbReference>
<feature type="transmembrane region" description="Helical" evidence="6">
    <location>
        <begin position="297"/>
        <end position="314"/>
    </location>
</feature>
<dbReference type="GeneID" id="93520030"/>
<sequence>MYGSILTLFRGGSLSYTLAAIAIFIGTLPILFIHHIPTINNSFIISGILFLFLLFIKAHRYLKFFLLIAIAFLWACWHANDVIEKINLLSKKYQLLDVTIISVPLFNKEKENIKVRINKVAGVTVFPPLYAVWQVKHRSGVTICAGQTWQLNSLLKPLHASLNEGGFDQQRYSLSQRIIGKLKNTQTTMIDSRCSVRQRVIDFYKEEILSLKNAAITYALMFGERTLLTPELSALLQSTGVSHLIAISGLHIGLSYLLGYWLARCLLYLLPSYVISPKIPIIFGGIFAFLYGWVSGFAIPATRALIALGLWIYIKQQKSLYFSWQWAVWSIGLIVLADPLAMLSDSFWLSSFAVLAILYWFKLFSVSSSTQHTKILGWLIPFVHLQTGLLILLAPIQMGLFQGINFMSFWANLWLVPIVSWLVVPLILLSFLLYLFPSAAIHHFILQLIDSIISIGIKPLAYLSDFWMELQSVSLWVSLFCWLIGVFISFGWHRTYIGLLGCFSALCIGTESAVDKSVEQGWSLTTLDVGHGLAVVIQQKGVSYLYDTGNRWQGGSNAQKQIIPYLKRKGIIPIGLILSHKHLDHIGGVPFLKKQYPWLNVRSSFGGGQHLPCSKGQRWQWGELHFEVLWPEKLAEKSHNDDSCVIMLTDGYHKILLTGDIEKQGEQAITALYKHRLNADIVFAPHHGSNTSSTSLFIRTISPTTVLVSSARYSPWKIPSDKVYLRYKNNNIKWINTAESGQVTIWFKREKLNILRYRIEMYPRWYHLWFGDPPFPE</sequence>
<evidence type="ECO:0000256" key="5">
    <source>
        <dbReference type="ARBA" id="ARBA00023136"/>
    </source>
</evidence>
<dbReference type="EMBL" id="CP003488">
    <property type="protein sequence ID" value="AFH95239.1"/>
    <property type="molecule type" value="Genomic_DNA"/>
</dbReference>
<feature type="transmembrane region" description="Helical" evidence="6">
    <location>
        <begin position="347"/>
        <end position="364"/>
    </location>
</feature>
<feature type="transmembrane region" description="Helical" evidence="6">
    <location>
        <begin position="473"/>
        <end position="492"/>
    </location>
</feature>
<evidence type="ECO:0000256" key="2">
    <source>
        <dbReference type="ARBA" id="ARBA00022475"/>
    </source>
</evidence>
<dbReference type="SMART" id="SM00849">
    <property type="entry name" value="Lactamase_B"/>
    <property type="match status" value="1"/>
</dbReference>
<accession>A0A140NP38</accession>
<reference evidence="8 9" key="1">
    <citation type="journal article" date="2012" name="J. Bacteriol.">
        <title>Complete Genome Sequence of Providencia stuartii Clinical Isolate MRSN 2154.</title>
        <authorList>
            <person name="Clifford R.J."/>
            <person name="Hang J."/>
            <person name="Riley M.C."/>
            <person name="Onmus-Leone F."/>
            <person name="Kuschner R.A."/>
            <person name="Lesho E.P."/>
            <person name="Waterman P.E."/>
        </authorList>
    </citation>
    <scope>NUCLEOTIDE SEQUENCE [LARGE SCALE GENOMIC DNA]</scope>
    <source>
        <strain evidence="8 9">MRSN 2154</strain>
    </source>
</reference>
<dbReference type="PATRIC" id="fig|1157951.4.peg.3437"/>
<dbReference type="NCBIfam" id="TIGR00361">
    <property type="entry name" value="ComEC_Rec2"/>
    <property type="match status" value="1"/>
</dbReference>
<keyword evidence="2" id="KW-1003">Cell membrane</keyword>
<dbReference type="PANTHER" id="PTHR30619:SF1">
    <property type="entry name" value="RECOMBINATION PROTEIN 2"/>
    <property type="match status" value="1"/>
</dbReference>
<dbReference type="GO" id="GO:0005886">
    <property type="term" value="C:plasma membrane"/>
    <property type="evidence" value="ECO:0007669"/>
    <property type="project" value="UniProtKB-SubCell"/>
</dbReference>
<evidence type="ECO:0000256" key="1">
    <source>
        <dbReference type="ARBA" id="ARBA00004651"/>
    </source>
</evidence>
<feature type="domain" description="Metallo-beta-lactamase" evidence="7">
    <location>
        <begin position="531"/>
        <end position="712"/>
    </location>
</feature>
<keyword evidence="3 6" id="KW-0812">Transmembrane</keyword>
<keyword evidence="5 6" id="KW-0472">Membrane</keyword>
<dbReference type="Proteomes" id="UP000005012">
    <property type="component" value="Chromosome"/>
</dbReference>
<dbReference type="InterPro" id="IPR004797">
    <property type="entry name" value="Competence_ComEC/Rec2"/>
</dbReference>
<dbReference type="KEGG" id="psi:S70_17135"/>
<dbReference type="OrthoDB" id="9761531at2"/>
<dbReference type="AlphaFoldDB" id="A0A140NP38"/>
<dbReference type="NCBIfam" id="TIGR00360">
    <property type="entry name" value="ComEC_N-term"/>
    <property type="match status" value="1"/>
</dbReference>
<dbReference type="InterPro" id="IPR035681">
    <property type="entry name" value="ComA-like_MBL"/>
</dbReference>
<dbReference type="InterPro" id="IPR025405">
    <property type="entry name" value="DUF4131"/>
</dbReference>
<protein>
    <submittedName>
        <fullName evidence="8">ComEC family competence protein</fullName>
    </submittedName>
</protein>
<dbReference type="RefSeq" id="WP_014657929.1">
    <property type="nucleotide sequence ID" value="NC_017731.1"/>
</dbReference>
<evidence type="ECO:0000259" key="7">
    <source>
        <dbReference type="SMART" id="SM00849"/>
    </source>
</evidence>
<dbReference type="Pfam" id="PF00753">
    <property type="entry name" value="Lactamase_B"/>
    <property type="match status" value="1"/>
</dbReference>
<reference evidence="9" key="2">
    <citation type="submission" date="2012-04" db="EMBL/GenBank/DDBJ databases">
        <title>Complete genome sequence of Providencia stuartii clinical isolate MRSN 2154.</title>
        <authorList>
            <person name="Clifford R.J."/>
            <person name="Hang J."/>
            <person name="Riley M.C."/>
            <person name="Onmus-Leone F."/>
            <person name="Kuschner R.A."/>
            <person name="Lesho E.P."/>
            <person name="Waterman P.E."/>
        </authorList>
    </citation>
    <scope>NUCLEOTIDE SEQUENCE [LARGE SCALE GENOMIC DNA]</scope>
    <source>
        <strain evidence="9">MRSN 2154</strain>
    </source>
</reference>
<name>A0A140NP38_PROSM</name>
<dbReference type="Pfam" id="PF13567">
    <property type="entry name" value="DUF4131"/>
    <property type="match status" value="1"/>
</dbReference>
<proteinExistence type="predicted"/>
<feature type="transmembrane region" description="Helical" evidence="6">
    <location>
        <begin position="376"/>
        <end position="394"/>
    </location>
</feature>
<evidence type="ECO:0000256" key="6">
    <source>
        <dbReference type="SAM" id="Phobius"/>
    </source>
</evidence>
<dbReference type="SUPFAM" id="SSF56281">
    <property type="entry name" value="Metallo-hydrolase/oxidoreductase"/>
    <property type="match status" value="1"/>
</dbReference>